<keyword evidence="2" id="KW-0378">Hydrolase</keyword>
<evidence type="ECO:0000256" key="2">
    <source>
        <dbReference type="ARBA" id="ARBA00022801"/>
    </source>
</evidence>
<dbReference type="SUPFAM" id="SSF53927">
    <property type="entry name" value="Cytidine deaminase-like"/>
    <property type="match status" value="2"/>
</dbReference>
<evidence type="ECO:0000256" key="4">
    <source>
        <dbReference type="ARBA" id="ARBA00041919"/>
    </source>
</evidence>
<evidence type="ECO:0000259" key="5">
    <source>
        <dbReference type="PROSITE" id="PS51747"/>
    </source>
</evidence>
<dbReference type="Proteomes" id="UP001210925">
    <property type="component" value="Unassembled WGS sequence"/>
</dbReference>
<dbReference type="AlphaFoldDB" id="A0AAD5UL06"/>
<keyword evidence="7" id="KW-1185">Reference proteome</keyword>
<dbReference type="PANTHER" id="PTHR11086:SF14">
    <property type="entry name" value="CYTIDINE AND DCMP DEAMINASE DOMAIN-CONTAINING PROTEIN 1"/>
    <property type="match status" value="1"/>
</dbReference>
<dbReference type="Pfam" id="PF00383">
    <property type="entry name" value="dCMP_cyt_deam_1"/>
    <property type="match status" value="1"/>
</dbReference>
<dbReference type="GO" id="GO:0005737">
    <property type="term" value="C:cytoplasm"/>
    <property type="evidence" value="ECO:0007669"/>
    <property type="project" value="TreeGrafter"/>
</dbReference>
<accession>A0AAD5UL06</accession>
<dbReference type="PANTHER" id="PTHR11086">
    <property type="entry name" value="DEOXYCYTIDYLATE DEAMINASE-RELATED"/>
    <property type="match status" value="1"/>
</dbReference>
<evidence type="ECO:0000256" key="1">
    <source>
        <dbReference type="ARBA" id="ARBA00022737"/>
    </source>
</evidence>
<feature type="domain" description="CMP/dCMP-type deaminase" evidence="5">
    <location>
        <begin position="268"/>
        <end position="399"/>
    </location>
</feature>
<comment type="caution">
    <text evidence="6">The sequence shown here is derived from an EMBL/GenBank/DDBJ whole genome shotgun (WGS) entry which is preliminary data.</text>
</comment>
<evidence type="ECO:0000313" key="7">
    <source>
        <dbReference type="Proteomes" id="UP001210925"/>
    </source>
</evidence>
<dbReference type="GO" id="GO:0004132">
    <property type="term" value="F:dCMP deaminase activity"/>
    <property type="evidence" value="ECO:0007669"/>
    <property type="project" value="TreeGrafter"/>
</dbReference>
<dbReference type="GO" id="GO:0006139">
    <property type="term" value="P:nucleobase-containing compound metabolic process"/>
    <property type="evidence" value="ECO:0007669"/>
    <property type="project" value="UniProtKB-ARBA"/>
</dbReference>
<protein>
    <recommendedName>
        <fullName evidence="3">Cytidine and dCMP deaminase domain-containing protein 1</fullName>
    </recommendedName>
    <alternativeName>
        <fullName evidence="4">Cytidine deaminase</fullName>
    </alternativeName>
</protein>
<gene>
    <name evidence="6" type="primary">CDADC1</name>
    <name evidence="6" type="ORF">HK103_006970</name>
</gene>
<organism evidence="6 7">
    <name type="scientific">Boothiomyces macroporosus</name>
    <dbReference type="NCBI Taxonomy" id="261099"/>
    <lineage>
        <taxon>Eukaryota</taxon>
        <taxon>Fungi</taxon>
        <taxon>Fungi incertae sedis</taxon>
        <taxon>Chytridiomycota</taxon>
        <taxon>Chytridiomycota incertae sedis</taxon>
        <taxon>Chytridiomycetes</taxon>
        <taxon>Rhizophydiales</taxon>
        <taxon>Terramycetaceae</taxon>
        <taxon>Boothiomyces</taxon>
    </lineage>
</organism>
<proteinExistence type="predicted"/>
<keyword evidence="1" id="KW-0677">Repeat</keyword>
<dbReference type="Gene3D" id="3.40.140.10">
    <property type="entry name" value="Cytidine Deaminase, domain 2"/>
    <property type="match status" value="2"/>
</dbReference>
<evidence type="ECO:0000256" key="3">
    <source>
        <dbReference type="ARBA" id="ARBA00040574"/>
    </source>
</evidence>
<reference evidence="6" key="1">
    <citation type="submission" date="2020-05" db="EMBL/GenBank/DDBJ databases">
        <title>Phylogenomic resolution of chytrid fungi.</title>
        <authorList>
            <person name="Stajich J.E."/>
            <person name="Amses K."/>
            <person name="Simmons R."/>
            <person name="Seto K."/>
            <person name="Myers J."/>
            <person name="Bonds A."/>
            <person name="Quandt C.A."/>
            <person name="Barry K."/>
            <person name="Liu P."/>
            <person name="Grigoriev I."/>
            <person name="Longcore J.E."/>
            <person name="James T.Y."/>
        </authorList>
    </citation>
    <scope>NUCLEOTIDE SEQUENCE</scope>
    <source>
        <strain evidence="6">PLAUS21</strain>
    </source>
</reference>
<name>A0AAD5UL06_9FUNG</name>
<dbReference type="InterPro" id="IPR016193">
    <property type="entry name" value="Cytidine_deaminase-like"/>
</dbReference>
<evidence type="ECO:0000313" key="6">
    <source>
        <dbReference type="EMBL" id="KAJ3261015.1"/>
    </source>
</evidence>
<sequence length="414" mass="46961">MKSAGHFQVTSAAHEKRTKFFSPARLQMSDELLVANNATRVRSRDMFMLVALWMELFPQPKAKTLYGVRPTGCVLVDSRDRILSLQCTGESHSIVKAILSSPVDPIGCDMCTKMMVQAGIRKIYYFPAKEWEMDWDNYCLMQEQFESPDSEIDQESLNFRIQEKKDSNLQSVQRLVSNNPIAMTRFIPTWSETNTFISPCTSPVAGGFADDPLWELDESIANIPQLYKQYPALAANFDKTVQAVAYLKRKYQKIPRHINQDIPLENVEIYQHAIVLAHIAAKRTDDPKVGVGSLLVYADNTYGSVGWNGYPKKADYPQAGADDFVGQDAMKYDYILHAEQNCLLWRMRPSKSLEGATIVSTKMPCDECSPVIFDCGVERVVTNVQIPKSANDPARLRGLTYHKIRKLIHDIWVF</sequence>
<dbReference type="PROSITE" id="PS51747">
    <property type="entry name" value="CYT_DCMP_DEAMINASES_2"/>
    <property type="match status" value="1"/>
</dbReference>
<dbReference type="InterPro" id="IPR015517">
    <property type="entry name" value="dCMP_deaminase-rel"/>
</dbReference>
<dbReference type="EMBL" id="JADGKB010000008">
    <property type="protein sequence ID" value="KAJ3261015.1"/>
    <property type="molecule type" value="Genomic_DNA"/>
</dbReference>
<dbReference type="InterPro" id="IPR002125">
    <property type="entry name" value="CMP_dCMP_dom"/>
</dbReference>